<dbReference type="PANTHER" id="PTHR47890:SF1">
    <property type="entry name" value="LD24308P"/>
    <property type="match status" value="1"/>
</dbReference>
<protein>
    <submittedName>
        <fullName evidence="1">Uncharacterized protein</fullName>
    </submittedName>
</protein>
<dbReference type="PANTHER" id="PTHR47890">
    <property type="entry name" value="LD24308P"/>
    <property type="match status" value="1"/>
</dbReference>
<keyword evidence="2" id="KW-1185">Reference proteome</keyword>
<sequence>MSETIKVKFFFSNESWDVAADEENFVLSELEKRMGTLYDYVKPKLKVAHRDLWRCDPIKHVRGKTYEEFGPVIQKYMMIENAPYPYEDVKSSASGYCTRTCADYRKTEQKGCSVRNDDGCAEFAKNKCNGTIHMCEEMKNPLTVCPSDGKSGRRYEFIEFADGEKYGRTDRMCPTDKVYAYAFPKLFWKCDYCVCTCEDESSKIDRFISLREATSDIEENKIVTGIRLKKKNHIFHIQIQQSRLLPHGEVDEDDVSWKPLKLFTVHDEGVKEDTDYHKISWDRRGFALDNAILPIGFVMTGVKFSQSNGVLLSVSVRSTQFNFNTGKLRLGNSAWHHIILGFDSQNPFPFNNSVSPIQQGPDFRSKGKMRHWPDSKPGQYLELMNSDFKKDLGQTVLPFVDVQSVKSRKPVPLAGAGLYHRGLQGSGGFLALKMFSYNFEPHMQKRVHRGD</sequence>
<dbReference type="OrthoDB" id="6366357at2759"/>
<name>A0A6H5I7N8_9HYME</name>
<dbReference type="InterPro" id="IPR032062">
    <property type="entry name" value="DUF4803"/>
</dbReference>
<proteinExistence type="predicted"/>
<dbReference type="Pfam" id="PF16061">
    <property type="entry name" value="DUF4803"/>
    <property type="match status" value="1"/>
</dbReference>
<dbReference type="EMBL" id="CADCXV010000708">
    <property type="protein sequence ID" value="CAB0033414.1"/>
    <property type="molecule type" value="Genomic_DNA"/>
</dbReference>
<reference evidence="1 2" key="1">
    <citation type="submission" date="2020-02" db="EMBL/GenBank/DDBJ databases">
        <authorList>
            <person name="Ferguson B K."/>
        </authorList>
    </citation>
    <scope>NUCLEOTIDE SEQUENCE [LARGE SCALE GENOMIC DNA]</scope>
</reference>
<dbReference type="AlphaFoldDB" id="A0A6H5I7N8"/>
<gene>
    <name evidence="1" type="ORF">TBRA_LOCUS5323</name>
</gene>
<organism evidence="1 2">
    <name type="scientific">Trichogramma brassicae</name>
    <dbReference type="NCBI Taxonomy" id="86971"/>
    <lineage>
        <taxon>Eukaryota</taxon>
        <taxon>Metazoa</taxon>
        <taxon>Ecdysozoa</taxon>
        <taxon>Arthropoda</taxon>
        <taxon>Hexapoda</taxon>
        <taxon>Insecta</taxon>
        <taxon>Pterygota</taxon>
        <taxon>Neoptera</taxon>
        <taxon>Endopterygota</taxon>
        <taxon>Hymenoptera</taxon>
        <taxon>Apocrita</taxon>
        <taxon>Proctotrupomorpha</taxon>
        <taxon>Chalcidoidea</taxon>
        <taxon>Trichogrammatidae</taxon>
        <taxon>Trichogramma</taxon>
    </lineage>
</organism>
<accession>A0A6H5I7N8</accession>
<evidence type="ECO:0000313" key="2">
    <source>
        <dbReference type="Proteomes" id="UP000479190"/>
    </source>
</evidence>
<evidence type="ECO:0000313" key="1">
    <source>
        <dbReference type="EMBL" id="CAB0033414.1"/>
    </source>
</evidence>
<dbReference type="Proteomes" id="UP000479190">
    <property type="component" value="Unassembled WGS sequence"/>
</dbReference>